<dbReference type="PANTHER" id="PTHR21248:SF22">
    <property type="entry name" value="PHOSPHOLIPASE D"/>
    <property type="match status" value="1"/>
</dbReference>
<keyword evidence="4" id="KW-0964">Secreted</keyword>
<dbReference type="InterPro" id="IPR001736">
    <property type="entry name" value="PLipase_D/transphosphatidylase"/>
</dbReference>
<feature type="domain" description="PLD phosphodiesterase" evidence="6">
    <location>
        <begin position="382"/>
        <end position="409"/>
    </location>
</feature>
<dbReference type="SMART" id="SM00155">
    <property type="entry name" value="PLDc"/>
    <property type="match status" value="2"/>
</dbReference>
<evidence type="ECO:0000256" key="3">
    <source>
        <dbReference type="ARBA" id="ARBA00018392"/>
    </source>
</evidence>
<dbReference type="Gene3D" id="3.30.870.10">
    <property type="entry name" value="Endonuclease Chain A"/>
    <property type="match status" value="2"/>
</dbReference>
<reference evidence="8" key="1">
    <citation type="submission" date="2016-10" db="EMBL/GenBank/DDBJ databases">
        <authorList>
            <person name="Varghese N."/>
            <person name="Submissions S."/>
        </authorList>
    </citation>
    <scope>NUCLEOTIDE SEQUENCE [LARGE SCALE GENOMIC DNA]</scope>
    <source>
        <strain evidence="8">JCM 10271</strain>
    </source>
</reference>
<dbReference type="Pfam" id="PF13091">
    <property type="entry name" value="PLDc_2"/>
    <property type="match status" value="1"/>
</dbReference>
<sequence>MTPKPLITAKEIFPALERMVAAAEEEVFLSFRILDPDTRLRAPELTERGLETWADLLAWLSGKGISIRLILTDFDPLFAESLHRGAWASGSKFADRLEGDTQILVAPHAQEVGWLWRSILWRKIAQKLQGLRNQEAEKLTPVQRAFLKLRPKLRPVSIHQKVAVVDNRHCIIGGLDVNERRWDTNAHRGEGDKTWHDVSVEIEGDFAEQARAHLVETWNASLEYGAADVGTKAMPMKVGPRPQGTSDLRLVRTVSAPLRGPFAFGPYPRHPEHEKTLKHAFASAKRHIYLESQFLRHRPLVRVLIDAKKARPDLQLVILLPTEPERVLYDGDRSLNARHAHALQTNALNDLVKAYGDDIAVVAPAQKIATDAEPPESLHGAAPIYVHAKVVIIDGDFGLVGSANLNGRSLRWDTEASILFRDKAVVRDLHERLAKKWLGPIGEDRDISDARVWNEIAKSNRKLEPTERSGFVLPYPLGRARRFARYLPLLPADMF</sequence>
<proteinExistence type="predicted"/>
<dbReference type="CDD" id="cd09105">
    <property type="entry name" value="PLDc_vPLD1_2_like_2"/>
    <property type="match status" value="1"/>
</dbReference>
<evidence type="ECO:0000256" key="1">
    <source>
        <dbReference type="ARBA" id="ARBA00003145"/>
    </source>
</evidence>
<feature type="domain" description="PLD phosphodiesterase" evidence="6">
    <location>
        <begin position="154"/>
        <end position="181"/>
    </location>
</feature>
<dbReference type="GO" id="GO:0005576">
    <property type="term" value="C:extracellular region"/>
    <property type="evidence" value="ECO:0007669"/>
    <property type="project" value="UniProtKB-SubCell"/>
</dbReference>
<organism evidence="7 8">
    <name type="scientific">Roseivivax halotolerans</name>
    <dbReference type="NCBI Taxonomy" id="93684"/>
    <lineage>
        <taxon>Bacteria</taxon>
        <taxon>Pseudomonadati</taxon>
        <taxon>Pseudomonadota</taxon>
        <taxon>Alphaproteobacteria</taxon>
        <taxon>Rhodobacterales</taxon>
        <taxon>Roseobacteraceae</taxon>
        <taxon>Roseivivax</taxon>
    </lineage>
</organism>
<dbReference type="InterPro" id="IPR025202">
    <property type="entry name" value="PLD-like_dom"/>
</dbReference>
<evidence type="ECO:0000313" key="7">
    <source>
        <dbReference type="EMBL" id="SFQ17701.1"/>
    </source>
</evidence>
<comment type="function">
    <text evidence="1">Could be a virulence factor.</text>
</comment>
<evidence type="ECO:0000259" key="6">
    <source>
        <dbReference type="PROSITE" id="PS50035"/>
    </source>
</evidence>
<keyword evidence="8" id="KW-1185">Reference proteome</keyword>
<dbReference type="PANTHER" id="PTHR21248">
    <property type="entry name" value="CARDIOLIPIN SYNTHASE"/>
    <property type="match status" value="1"/>
</dbReference>
<name>A0A1I5WDG4_9RHOB</name>
<protein>
    <recommendedName>
        <fullName evidence="3">Phospholipase D</fullName>
    </recommendedName>
    <alternativeName>
        <fullName evidence="5">Choline phosphatase</fullName>
    </alternativeName>
</protein>
<dbReference type="STRING" id="93684.SAMN05421853_102273"/>
<accession>A0A1I5WDG4</accession>
<comment type="subcellular location">
    <subcellularLocation>
        <location evidence="2">Secreted</location>
    </subcellularLocation>
</comment>
<dbReference type="GO" id="GO:0030572">
    <property type="term" value="F:phosphatidyltransferase activity"/>
    <property type="evidence" value="ECO:0007669"/>
    <property type="project" value="UniProtKB-ARBA"/>
</dbReference>
<dbReference type="SUPFAM" id="SSF56024">
    <property type="entry name" value="Phospholipase D/nuclease"/>
    <property type="match status" value="2"/>
</dbReference>
<evidence type="ECO:0000313" key="8">
    <source>
        <dbReference type="Proteomes" id="UP000243106"/>
    </source>
</evidence>
<evidence type="ECO:0000256" key="2">
    <source>
        <dbReference type="ARBA" id="ARBA00004613"/>
    </source>
</evidence>
<dbReference type="AlphaFoldDB" id="A0A1I5WDG4"/>
<evidence type="ECO:0000256" key="4">
    <source>
        <dbReference type="ARBA" id="ARBA00022525"/>
    </source>
</evidence>
<dbReference type="Pfam" id="PF00614">
    <property type="entry name" value="PLDc"/>
    <property type="match status" value="1"/>
</dbReference>
<gene>
    <name evidence="7" type="ORF">SAMN05421853_102273</name>
</gene>
<dbReference type="GO" id="GO:0032049">
    <property type="term" value="P:cardiolipin biosynthetic process"/>
    <property type="evidence" value="ECO:0007669"/>
    <property type="project" value="UniProtKB-ARBA"/>
</dbReference>
<dbReference type="Proteomes" id="UP000243106">
    <property type="component" value="Unassembled WGS sequence"/>
</dbReference>
<dbReference type="RefSeq" id="WP_093009536.1">
    <property type="nucleotide sequence ID" value="NZ_FOXV01000002.1"/>
</dbReference>
<dbReference type="PROSITE" id="PS50035">
    <property type="entry name" value="PLD"/>
    <property type="match status" value="2"/>
</dbReference>
<dbReference type="EMBL" id="FOXV01000002">
    <property type="protein sequence ID" value="SFQ17701.1"/>
    <property type="molecule type" value="Genomic_DNA"/>
</dbReference>
<evidence type="ECO:0000256" key="5">
    <source>
        <dbReference type="ARBA" id="ARBA00029594"/>
    </source>
</evidence>